<keyword evidence="8 10" id="KW-0472">Membrane</keyword>
<comment type="caution">
    <text evidence="12">The sequence shown here is derived from an EMBL/GenBank/DDBJ whole genome shotgun (WGS) entry which is preliminary data.</text>
</comment>
<evidence type="ECO:0000259" key="11">
    <source>
        <dbReference type="Pfam" id="PF00482"/>
    </source>
</evidence>
<keyword evidence="4" id="KW-1003">Cell membrane</keyword>
<dbReference type="Proteomes" id="UP000179118">
    <property type="component" value="Unassembled WGS sequence"/>
</dbReference>
<dbReference type="InterPro" id="IPR001992">
    <property type="entry name" value="T2SS_GspF/T4SS_PilC_CS"/>
</dbReference>
<keyword evidence="5" id="KW-0997">Cell inner membrane</keyword>
<evidence type="ECO:0000256" key="5">
    <source>
        <dbReference type="ARBA" id="ARBA00022519"/>
    </source>
</evidence>
<feature type="transmembrane region" description="Helical" evidence="10">
    <location>
        <begin position="211"/>
        <end position="240"/>
    </location>
</feature>
<evidence type="ECO:0000256" key="3">
    <source>
        <dbReference type="ARBA" id="ARBA00022448"/>
    </source>
</evidence>
<comment type="subcellular location">
    <subcellularLocation>
        <location evidence="1">Cell inner membrane</location>
        <topology evidence="1">Multi-pass membrane protein</topology>
    </subcellularLocation>
    <subcellularLocation>
        <location evidence="9">Cell membrane</location>
        <topology evidence="9">Multi-pass membrane protein</topology>
    </subcellularLocation>
</comment>
<feature type="transmembrane region" description="Helical" evidence="10">
    <location>
        <begin position="169"/>
        <end position="191"/>
    </location>
</feature>
<comment type="similarity">
    <text evidence="2 9">Belongs to the GSP F family.</text>
</comment>
<evidence type="ECO:0000256" key="10">
    <source>
        <dbReference type="SAM" id="Phobius"/>
    </source>
</evidence>
<feature type="transmembrane region" description="Helical" evidence="10">
    <location>
        <begin position="376"/>
        <end position="397"/>
    </location>
</feature>
<dbReference type="InterPro" id="IPR018076">
    <property type="entry name" value="T2SS_GspF_dom"/>
</dbReference>
<dbReference type="Pfam" id="PF00482">
    <property type="entry name" value="T2SSF"/>
    <property type="match status" value="2"/>
</dbReference>
<gene>
    <name evidence="12" type="ORF">A3D51_01820</name>
</gene>
<dbReference type="PANTHER" id="PTHR30012">
    <property type="entry name" value="GENERAL SECRETION PATHWAY PROTEIN"/>
    <property type="match status" value="1"/>
</dbReference>
<evidence type="ECO:0000256" key="2">
    <source>
        <dbReference type="ARBA" id="ARBA00005745"/>
    </source>
</evidence>
<dbReference type="GO" id="GO:0005886">
    <property type="term" value="C:plasma membrane"/>
    <property type="evidence" value="ECO:0007669"/>
    <property type="project" value="UniProtKB-SubCell"/>
</dbReference>
<name>A0A1G2S7J5_9BACT</name>
<dbReference type="Gene3D" id="1.20.81.30">
    <property type="entry name" value="Type II secretion system (T2SS), domain F"/>
    <property type="match status" value="2"/>
</dbReference>
<evidence type="ECO:0000256" key="6">
    <source>
        <dbReference type="ARBA" id="ARBA00022692"/>
    </source>
</evidence>
<evidence type="ECO:0000256" key="9">
    <source>
        <dbReference type="RuleBase" id="RU003923"/>
    </source>
</evidence>
<dbReference type="InterPro" id="IPR003004">
    <property type="entry name" value="GspF/PilC"/>
</dbReference>
<dbReference type="PROSITE" id="PS00874">
    <property type="entry name" value="T2SP_F"/>
    <property type="match status" value="1"/>
</dbReference>
<evidence type="ECO:0000313" key="13">
    <source>
        <dbReference type="Proteomes" id="UP000179118"/>
    </source>
</evidence>
<feature type="domain" description="Type II secretion system protein GspF" evidence="11">
    <location>
        <begin position="70"/>
        <end position="192"/>
    </location>
</feature>
<evidence type="ECO:0000256" key="8">
    <source>
        <dbReference type="ARBA" id="ARBA00023136"/>
    </source>
</evidence>
<dbReference type="GO" id="GO:0009306">
    <property type="term" value="P:protein secretion"/>
    <property type="evidence" value="ECO:0007669"/>
    <property type="project" value="InterPro"/>
</dbReference>
<feature type="domain" description="Type II secretion system protein GspF" evidence="11">
    <location>
        <begin position="272"/>
        <end position="395"/>
    </location>
</feature>
<keyword evidence="3 9" id="KW-0813">Transport</keyword>
<sequence length="404" mass="44547">MIFIYEGYNRDGAIVRGEYEASTREEVVDYLLRRDLNPISVEALRASKGVLDLSFSLFEKITPVDILFLTRNLSATIKAGLSIVEALDILIADTEKKIMKNTLQEVQALVKNGQPLSLGFGNYANSFPPVFLGMLRAGEASGQLDRTLAELSQYLSKEYALRAKVKSALTYPVILLIASVGVVSLLLIFVLPRLTKAFASSGVDLPWVTKFFLGLSSMLTYSFMLDAAALVFVIWFFLYFRTTRMGKKFFFLIISRIPVADDLVRKVALVRFSRTLGNLMAGGLSAVSSLESAAQSIGNQKYEMAITAVIEDIKNGLSISDALAKFPKLFPRLLLSLVTVGERTGSLSEILVTFSDFYEEDVDNKLKDLTAILEPALLLIMGLLVGSIAFSIILPIYQLVGHFT</sequence>
<proteinExistence type="inferred from homology"/>
<dbReference type="AlphaFoldDB" id="A0A1G2S7J5"/>
<accession>A0A1G2S7J5</accession>
<dbReference type="FunFam" id="1.20.81.30:FF:000001">
    <property type="entry name" value="Type II secretion system protein F"/>
    <property type="match status" value="2"/>
</dbReference>
<dbReference type="InterPro" id="IPR042094">
    <property type="entry name" value="T2SS_GspF_sf"/>
</dbReference>
<dbReference type="PRINTS" id="PR00812">
    <property type="entry name" value="BCTERIALGSPF"/>
</dbReference>
<evidence type="ECO:0000256" key="1">
    <source>
        <dbReference type="ARBA" id="ARBA00004429"/>
    </source>
</evidence>
<evidence type="ECO:0000256" key="4">
    <source>
        <dbReference type="ARBA" id="ARBA00022475"/>
    </source>
</evidence>
<reference evidence="12 13" key="1">
    <citation type="journal article" date="2016" name="Nat. Commun.">
        <title>Thousands of microbial genomes shed light on interconnected biogeochemical processes in an aquifer system.</title>
        <authorList>
            <person name="Anantharaman K."/>
            <person name="Brown C.T."/>
            <person name="Hug L.A."/>
            <person name="Sharon I."/>
            <person name="Castelle C.J."/>
            <person name="Probst A.J."/>
            <person name="Thomas B.C."/>
            <person name="Singh A."/>
            <person name="Wilkins M.J."/>
            <person name="Karaoz U."/>
            <person name="Brodie E.L."/>
            <person name="Williams K.H."/>
            <person name="Hubbard S.S."/>
            <person name="Banfield J.F."/>
        </authorList>
    </citation>
    <scope>NUCLEOTIDE SEQUENCE [LARGE SCALE GENOMIC DNA]</scope>
</reference>
<dbReference type="EMBL" id="MHUT01000011">
    <property type="protein sequence ID" value="OHA81070.1"/>
    <property type="molecule type" value="Genomic_DNA"/>
</dbReference>
<dbReference type="PANTHER" id="PTHR30012:SF0">
    <property type="entry name" value="TYPE II SECRETION SYSTEM PROTEIN F-RELATED"/>
    <property type="match status" value="1"/>
</dbReference>
<protein>
    <recommendedName>
        <fullName evidence="11">Type II secretion system protein GspF domain-containing protein</fullName>
    </recommendedName>
</protein>
<evidence type="ECO:0000256" key="7">
    <source>
        <dbReference type="ARBA" id="ARBA00022989"/>
    </source>
</evidence>
<keyword evidence="6 9" id="KW-0812">Transmembrane</keyword>
<evidence type="ECO:0000313" key="12">
    <source>
        <dbReference type="EMBL" id="OHA81070.1"/>
    </source>
</evidence>
<organism evidence="12 13">
    <name type="scientific">Candidatus Yonathbacteria bacterium RIFCSPHIGHO2_02_FULL_44_14</name>
    <dbReference type="NCBI Taxonomy" id="1802724"/>
    <lineage>
        <taxon>Bacteria</taxon>
        <taxon>Candidatus Yonathiibacteriota</taxon>
    </lineage>
</organism>
<keyword evidence="7 10" id="KW-1133">Transmembrane helix</keyword>